<dbReference type="InterPro" id="IPR014772">
    <property type="entry name" value="Munc13_dom-2"/>
</dbReference>
<dbReference type="Gene3D" id="2.60.40.150">
    <property type="entry name" value="C2 domain"/>
    <property type="match status" value="1"/>
</dbReference>
<feature type="domain" description="C2" evidence="1">
    <location>
        <begin position="842"/>
        <end position="968"/>
    </location>
</feature>
<dbReference type="EMBL" id="CP014242">
    <property type="protein sequence ID" value="AMD18887.1"/>
    <property type="molecule type" value="Genomic_DNA"/>
</dbReference>
<dbReference type="InterPro" id="IPR052811">
    <property type="entry name" value="Glucose_resp_signaling"/>
</dbReference>
<gene>
    <name evidence="4" type="ORF">AW171_hschr2410</name>
</gene>
<sequence>MSCANESLSSSACLVDPVKSFLPSVSELVQTQVSQDEIYYAVLKVVLLEYINQPRFRKKFQKIEKITCSGPSAIEKLYFKGKDSEKRLSRFKNSQTAGTNEAIILKKMLPILEKTLTSITVGEYKIANDIFRRCLLKLYNDLFLDPAMANLLEYMDKPEELIMIFTKAASGEILKLDIEATRGILYELVTLFIDFLISLLDLHELSDQEFVLKLRSYADSFKPEEGNNHSFRQRNQPGNGSELGVDIIDVTIKPTYKTSEILLSGYIRKLFAVTEAQFEQDVALYKDKASNINYLYELKNRRDGIISETVGFTSNHFPSDKAYNDWKVNEINSLDELISKIEDSDSSNICETTIDISFIIPPEPNVIFTRLMCLILEQERPSITKPMSADGQSLISRCGKIWRLDLYSTKASIYYTAANLTLCPTTNLDTETIDYILRTALPNMSDNYSLDSDPTTWNSEDQNRWLVNLNHTYIQCMSSLSSLLANIYKHEKAIFSPVLSIYYDCVESDPLMIQYDFPSTDFHNKWVKNLKQTLSKATEIYYVSLLQDMPNEDHLEIHHLQQLGSLILQKIKKFQGRYPKPLLNKINLSREVASQLISAFASDSPLVLQRIEERAAFLKQDIPVMDAIETYTLYQELRDVFHQVTTKKFPFALEKHFFKHISKLCDETRVKLEEVIQNSLKAETWEPVSNEVHYSSSVLDIIRMINESIQLFQKLNWGNEYQVAKIKTFLLKTFSDGICYYASKIVSVIEEDLTHVEAVVPADDTTYEYTGSFQSTAEKMKNTWLFDEIKNALTSAPLEEPPVVYEFKARTCVCLNNLDELMNKITELEETINVEKISQTIKLHEKAKTGSKKGNKEVNQVYTIRIVKAENVQAFTSDGYANSAVSLVDTSIRQEFAKTKVVRKTVNPIWDEVFELVVPNDETRVISATVWHHSQKLNPIGSYKVCGKCSLLLDSRSFNSDGYTEDIVLDLDTQGRLFLQVSLESEKIDAMFCVGRAYRSLSRACDRAIGMMVNKFSTYVNYSISRPCLKAVCASTSNSNASQSKEVIYDAIVPLFDYLNSNLEILAAGLTRSLLHKVMIKAWNSILNMADSLLLPNLSSARSVKTALTNKGMSLWENAISIAKGNTNELRNITGNNNGQNGISSQAALSNREVEIIFEWLRALCIDFFHNGGEGPPLHELKNQHYQNILLVPVFYDKSVDELKEETEALIPLYEKYLDNRNYYDFTRHGRQQENSRRRLQRSDTIIAHSSKEKRAEAAAVVRELRSDPLEISAVTQDIILRILLAKGQSDYVSNFLNRRSELAKAVATRKLVKAAVAGSRHIKNFSR</sequence>
<protein>
    <submittedName>
        <fullName evidence="4">HBL015Cp</fullName>
    </submittedName>
</protein>
<dbReference type="PROSITE" id="PS50004">
    <property type="entry name" value="C2"/>
    <property type="match status" value="1"/>
</dbReference>
<organism evidence="4 5">
    <name type="scientific">Eremothecium sinecaudum</name>
    <dbReference type="NCBI Taxonomy" id="45286"/>
    <lineage>
        <taxon>Eukaryota</taxon>
        <taxon>Fungi</taxon>
        <taxon>Dikarya</taxon>
        <taxon>Ascomycota</taxon>
        <taxon>Saccharomycotina</taxon>
        <taxon>Saccharomycetes</taxon>
        <taxon>Saccharomycetales</taxon>
        <taxon>Saccharomycetaceae</taxon>
        <taxon>Eremothecium</taxon>
    </lineage>
</organism>
<feature type="domain" description="MHD2" evidence="3">
    <location>
        <begin position="1049"/>
        <end position="1207"/>
    </location>
</feature>
<dbReference type="PROSITE" id="PS51259">
    <property type="entry name" value="MHD2"/>
    <property type="match status" value="1"/>
</dbReference>
<dbReference type="Gene3D" id="1.20.58.1100">
    <property type="match status" value="1"/>
</dbReference>
<dbReference type="GeneID" id="28722072"/>
<dbReference type="Pfam" id="PF00168">
    <property type="entry name" value="C2"/>
    <property type="match status" value="1"/>
</dbReference>
<dbReference type="STRING" id="45286.A0A120K107"/>
<dbReference type="CDD" id="cd04043">
    <property type="entry name" value="C2_Munc13_fungal"/>
    <property type="match status" value="1"/>
</dbReference>
<dbReference type="SMART" id="SM00239">
    <property type="entry name" value="C2"/>
    <property type="match status" value="1"/>
</dbReference>
<name>A0A120K107_9SACH</name>
<dbReference type="InterPro" id="IPR057984">
    <property type="entry name" value="PATROL1_C"/>
</dbReference>
<dbReference type="PANTHER" id="PTHR47263:SF1">
    <property type="entry name" value="C2 DOMAIN PROTEIN (AFU_ORTHOLOGUE AFUA_7G02350)"/>
    <property type="match status" value="1"/>
</dbReference>
<dbReference type="Proteomes" id="UP000243052">
    <property type="component" value="Chromosome ii"/>
</dbReference>
<keyword evidence="5" id="KW-1185">Reference proteome</keyword>
<reference evidence="4 5" key="1">
    <citation type="submission" date="2016-01" db="EMBL/GenBank/DDBJ databases">
        <title>Genome sequence of the yeast Holleya sinecauda.</title>
        <authorList>
            <person name="Dietrich F.S."/>
        </authorList>
    </citation>
    <scope>NUCLEOTIDE SEQUENCE [LARGE SCALE GENOMIC DNA]</scope>
    <source>
        <strain evidence="4 5">ATCC 58844</strain>
    </source>
</reference>
<dbReference type="SUPFAM" id="SSF49562">
    <property type="entry name" value="C2 domain (Calcium/lipid-binding domain, CaLB)"/>
    <property type="match status" value="1"/>
</dbReference>
<proteinExistence type="predicted"/>
<dbReference type="RefSeq" id="XP_017985883.1">
    <property type="nucleotide sequence ID" value="XM_018130021.1"/>
</dbReference>
<feature type="domain" description="MHD1" evidence="2">
    <location>
        <begin position="625"/>
        <end position="745"/>
    </location>
</feature>
<dbReference type="Pfam" id="PF25761">
    <property type="entry name" value="TPR_PATROL1"/>
    <property type="match status" value="1"/>
</dbReference>
<dbReference type="OrthoDB" id="2015333at2759"/>
<evidence type="ECO:0000313" key="5">
    <source>
        <dbReference type="Proteomes" id="UP000243052"/>
    </source>
</evidence>
<evidence type="ECO:0000259" key="2">
    <source>
        <dbReference type="PROSITE" id="PS51258"/>
    </source>
</evidence>
<dbReference type="InterPro" id="IPR014770">
    <property type="entry name" value="Munc13_1"/>
</dbReference>
<evidence type="ECO:0000259" key="3">
    <source>
        <dbReference type="PROSITE" id="PS51259"/>
    </source>
</evidence>
<dbReference type="InterPro" id="IPR035892">
    <property type="entry name" value="C2_domain_sf"/>
</dbReference>
<dbReference type="PANTHER" id="PTHR47263">
    <property type="entry name" value="ADENYLATE CYCLASE ACTIVATION PROTEIN GIT1"/>
    <property type="match status" value="1"/>
</dbReference>
<accession>A0A120K107</accession>
<evidence type="ECO:0000313" key="4">
    <source>
        <dbReference type="EMBL" id="AMD18887.1"/>
    </source>
</evidence>
<dbReference type="InterPro" id="IPR000008">
    <property type="entry name" value="C2_dom"/>
</dbReference>
<dbReference type="PROSITE" id="PS51258">
    <property type="entry name" value="MHD1"/>
    <property type="match status" value="1"/>
</dbReference>
<dbReference type="Gene3D" id="1.10.357.50">
    <property type="match status" value="1"/>
</dbReference>
<evidence type="ECO:0000259" key="1">
    <source>
        <dbReference type="PROSITE" id="PS50004"/>
    </source>
</evidence>